<organism evidence="6 7">
    <name type="scientific">Budvicia aquatica</name>
    <dbReference type="NCBI Taxonomy" id="82979"/>
    <lineage>
        <taxon>Bacteria</taxon>
        <taxon>Pseudomonadati</taxon>
        <taxon>Pseudomonadota</taxon>
        <taxon>Gammaproteobacteria</taxon>
        <taxon>Enterobacterales</taxon>
        <taxon>Budviciaceae</taxon>
        <taxon>Budvicia</taxon>
    </lineage>
</organism>
<protein>
    <submittedName>
        <fullName evidence="6">LysR family transcriptional regulator</fullName>
    </submittedName>
</protein>
<dbReference type="FunFam" id="1.10.10.10:FF:000001">
    <property type="entry name" value="LysR family transcriptional regulator"/>
    <property type="match status" value="1"/>
</dbReference>
<dbReference type="STRING" id="1111728.GCA_000427805_02214"/>
<keyword evidence="7" id="KW-1185">Reference proteome</keyword>
<evidence type="ECO:0000256" key="1">
    <source>
        <dbReference type="ARBA" id="ARBA00009437"/>
    </source>
</evidence>
<dbReference type="GO" id="GO:0003700">
    <property type="term" value="F:DNA-binding transcription factor activity"/>
    <property type="evidence" value="ECO:0007669"/>
    <property type="project" value="InterPro"/>
</dbReference>
<dbReference type="SUPFAM" id="SSF46785">
    <property type="entry name" value="Winged helix' DNA-binding domain"/>
    <property type="match status" value="1"/>
</dbReference>
<comment type="caution">
    <text evidence="6">The sequence shown here is derived from an EMBL/GenBank/DDBJ whole genome shotgun (WGS) entry which is preliminary data.</text>
</comment>
<name>A0A2C6C7H1_9GAMM</name>
<dbReference type="Pfam" id="PF03466">
    <property type="entry name" value="LysR_substrate"/>
    <property type="match status" value="1"/>
</dbReference>
<dbReference type="EMBL" id="PDDX01000001">
    <property type="protein sequence ID" value="PHI32280.1"/>
    <property type="molecule type" value="Genomic_DNA"/>
</dbReference>
<dbReference type="Gene3D" id="3.40.190.10">
    <property type="entry name" value="Periplasmic binding protein-like II"/>
    <property type="match status" value="2"/>
</dbReference>
<evidence type="ECO:0000259" key="5">
    <source>
        <dbReference type="PROSITE" id="PS50931"/>
    </source>
</evidence>
<sequence>MNNYLQMITNRNRTMELRQLHAFVTLADSLSYREAATKLFITQPALTKQIKALEQSLGAPLFSRGRQGAQLTPFGKSLYQKAQALVIQANEFKQYAGNQARQVSGHIAIGYGLSSIRIASMLAAQLKKQYPSVTINLEDMTSAKHTEGLLTNRLQLGFLRQPIHPELKFITLLEENLVLVVNSQRYSVPELNQADYAHHLDKLSYIQITPECCPGFSRQIDKYLAAHDIVPNVIQYASDTQTLLALVATGMGVAIVQRSAIHIAPEGVDIIDLTGPHANWSVALCWNPKISHSIRDIFLNMLENQSDNYMAIP</sequence>
<dbReference type="InterPro" id="IPR000847">
    <property type="entry name" value="LysR_HTH_N"/>
</dbReference>
<accession>A0A2C6C7H1</accession>
<dbReference type="PANTHER" id="PTHR30346">
    <property type="entry name" value="TRANSCRIPTIONAL DUAL REGULATOR HCAR-RELATED"/>
    <property type="match status" value="1"/>
</dbReference>
<feature type="domain" description="HTH lysR-type" evidence="5">
    <location>
        <begin position="15"/>
        <end position="72"/>
    </location>
</feature>
<gene>
    <name evidence="6" type="ORF">CRN84_24660</name>
</gene>
<dbReference type="OrthoDB" id="9067838at2"/>
<dbReference type="InterPro" id="IPR036388">
    <property type="entry name" value="WH-like_DNA-bd_sf"/>
</dbReference>
<dbReference type="SUPFAM" id="SSF53850">
    <property type="entry name" value="Periplasmic binding protein-like II"/>
    <property type="match status" value="1"/>
</dbReference>
<keyword evidence="4" id="KW-0804">Transcription</keyword>
<dbReference type="PRINTS" id="PR00039">
    <property type="entry name" value="HTHLYSR"/>
</dbReference>
<dbReference type="PROSITE" id="PS50931">
    <property type="entry name" value="HTH_LYSR"/>
    <property type="match status" value="1"/>
</dbReference>
<evidence type="ECO:0000313" key="7">
    <source>
        <dbReference type="Proteomes" id="UP000224974"/>
    </source>
</evidence>
<dbReference type="Pfam" id="PF00126">
    <property type="entry name" value="HTH_1"/>
    <property type="match status" value="1"/>
</dbReference>
<keyword evidence="3" id="KW-0238">DNA-binding</keyword>
<dbReference type="GO" id="GO:0032993">
    <property type="term" value="C:protein-DNA complex"/>
    <property type="evidence" value="ECO:0007669"/>
    <property type="project" value="TreeGrafter"/>
</dbReference>
<dbReference type="Proteomes" id="UP000224974">
    <property type="component" value="Unassembled WGS sequence"/>
</dbReference>
<dbReference type="PANTHER" id="PTHR30346:SF0">
    <property type="entry name" value="HCA OPERON TRANSCRIPTIONAL ACTIVATOR HCAR"/>
    <property type="match status" value="1"/>
</dbReference>
<proteinExistence type="inferred from homology"/>
<evidence type="ECO:0000256" key="3">
    <source>
        <dbReference type="ARBA" id="ARBA00023125"/>
    </source>
</evidence>
<evidence type="ECO:0000256" key="2">
    <source>
        <dbReference type="ARBA" id="ARBA00023015"/>
    </source>
</evidence>
<reference evidence="7" key="1">
    <citation type="submission" date="2017-09" db="EMBL/GenBank/DDBJ databases">
        <title>FDA dAtabase for Regulatory Grade micrObial Sequences (FDA-ARGOS): Supporting development and validation of Infectious Disease Dx tests.</title>
        <authorList>
            <person name="Minogue T."/>
            <person name="Wolcott M."/>
            <person name="Wasieloski L."/>
            <person name="Aguilar W."/>
            <person name="Moore D."/>
            <person name="Tallon L."/>
            <person name="Sadzewicz L."/>
            <person name="Ott S."/>
            <person name="Zhao X."/>
            <person name="Nagaraj S."/>
            <person name="Vavikolanu K."/>
            <person name="Aluvathingal J."/>
            <person name="Nadendla S."/>
            <person name="Sichtig H."/>
        </authorList>
    </citation>
    <scope>NUCLEOTIDE SEQUENCE [LARGE SCALE GENOMIC DNA]</scope>
    <source>
        <strain evidence="7">FDAARGOS_387</strain>
    </source>
</reference>
<evidence type="ECO:0000256" key="4">
    <source>
        <dbReference type="ARBA" id="ARBA00023163"/>
    </source>
</evidence>
<dbReference type="AlphaFoldDB" id="A0A2C6C7H1"/>
<dbReference type="InterPro" id="IPR036390">
    <property type="entry name" value="WH_DNA-bd_sf"/>
</dbReference>
<dbReference type="Gene3D" id="1.10.10.10">
    <property type="entry name" value="Winged helix-like DNA-binding domain superfamily/Winged helix DNA-binding domain"/>
    <property type="match status" value="1"/>
</dbReference>
<dbReference type="GO" id="GO:0003677">
    <property type="term" value="F:DNA binding"/>
    <property type="evidence" value="ECO:0007669"/>
    <property type="project" value="UniProtKB-KW"/>
</dbReference>
<keyword evidence="2" id="KW-0805">Transcription regulation</keyword>
<dbReference type="CDD" id="cd08414">
    <property type="entry name" value="PBP2_LTTR_aromatics_like"/>
    <property type="match status" value="1"/>
</dbReference>
<comment type="similarity">
    <text evidence="1">Belongs to the LysR transcriptional regulatory family.</text>
</comment>
<evidence type="ECO:0000313" key="6">
    <source>
        <dbReference type="EMBL" id="PHI32280.1"/>
    </source>
</evidence>
<dbReference type="InterPro" id="IPR005119">
    <property type="entry name" value="LysR_subst-bd"/>
</dbReference>